<dbReference type="Proteomes" id="UP000309340">
    <property type="component" value="Unassembled WGS sequence"/>
</dbReference>
<protein>
    <recommendedName>
        <fullName evidence="5">Coenzyme Q-binding protein COQ10 START domain-containing protein</fullName>
    </recommendedName>
</protein>
<dbReference type="InterPro" id="IPR023393">
    <property type="entry name" value="START-like_dom_sf"/>
</dbReference>
<dbReference type="InterPro" id="IPR044996">
    <property type="entry name" value="COQ10-like"/>
</dbReference>
<evidence type="ECO:0000259" key="5">
    <source>
        <dbReference type="Pfam" id="PF03364"/>
    </source>
</evidence>
<feature type="region of interest" description="Disordered" evidence="4">
    <location>
        <begin position="182"/>
        <end position="208"/>
    </location>
</feature>
<dbReference type="EMBL" id="NAJQ01001637">
    <property type="protein sequence ID" value="TKA55471.1"/>
    <property type="molecule type" value="Genomic_DNA"/>
</dbReference>
<dbReference type="Pfam" id="PF03364">
    <property type="entry name" value="Polyketide_cyc"/>
    <property type="match status" value="1"/>
</dbReference>
<dbReference type="SUPFAM" id="SSF55961">
    <property type="entry name" value="Bet v1-like"/>
    <property type="match status" value="1"/>
</dbReference>
<keyword evidence="7" id="KW-1185">Reference proteome</keyword>
<dbReference type="Gene3D" id="3.30.530.20">
    <property type="match status" value="1"/>
</dbReference>
<evidence type="ECO:0000313" key="7">
    <source>
        <dbReference type="Proteomes" id="UP000309340"/>
    </source>
</evidence>
<dbReference type="GO" id="GO:0005739">
    <property type="term" value="C:mitochondrion"/>
    <property type="evidence" value="ECO:0007669"/>
    <property type="project" value="TreeGrafter"/>
</dbReference>
<comment type="function">
    <text evidence="3">Required for the function of coenzyme Q in the respiratory chain. May serve as a chaperone or may be involved in the transport of Q6 from its site of synthesis to the catalytic sites of the respiratory complexes.</text>
</comment>
<dbReference type="GO" id="GO:0048039">
    <property type="term" value="F:ubiquinone binding"/>
    <property type="evidence" value="ECO:0007669"/>
    <property type="project" value="InterPro"/>
</dbReference>
<gene>
    <name evidence="6" type="ORF">B0A55_12349</name>
</gene>
<organism evidence="6 7">
    <name type="scientific">Friedmanniomyces simplex</name>
    <dbReference type="NCBI Taxonomy" id="329884"/>
    <lineage>
        <taxon>Eukaryota</taxon>
        <taxon>Fungi</taxon>
        <taxon>Dikarya</taxon>
        <taxon>Ascomycota</taxon>
        <taxon>Pezizomycotina</taxon>
        <taxon>Dothideomycetes</taxon>
        <taxon>Dothideomycetidae</taxon>
        <taxon>Mycosphaerellales</taxon>
        <taxon>Teratosphaeriaceae</taxon>
        <taxon>Friedmanniomyces</taxon>
    </lineage>
</organism>
<dbReference type="GO" id="GO:0045333">
    <property type="term" value="P:cellular respiration"/>
    <property type="evidence" value="ECO:0007669"/>
    <property type="project" value="InterPro"/>
</dbReference>
<dbReference type="InterPro" id="IPR005031">
    <property type="entry name" value="COQ10_START"/>
</dbReference>
<feature type="region of interest" description="Disordered" evidence="4">
    <location>
        <begin position="136"/>
        <end position="160"/>
    </location>
</feature>
<dbReference type="AlphaFoldDB" id="A0A4U0W050"/>
<dbReference type="STRING" id="329884.A0A4U0W050"/>
<evidence type="ECO:0000256" key="1">
    <source>
        <dbReference type="ARBA" id="ARBA00006885"/>
    </source>
</evidence>
<dbReference type="CDD" id="cd07813">
    <property type="entry name" value="COQ10p_like"/>
    <property type="match status" value="1"/>
</dbReference>
<feature type="compositionally biased region" description="Basic and acidic residues" evidence="4">
    <location>
        <begin position="192"/>
        <end position="208"/>
    </location>
</feature>
<dbReference type="PANTHER" id="PTHR12901">
    <property type="entry name" value="SPERM PROTEIN HOMOLOG"/>
    <property type="match status" value="1"/>
</dbReference>
<comment type="subunit">
    <text evidence="2">Interacts with coenzyme Q.</text>
</comment>
<sequence length="263" mass="28839">MQSLRPTSTSLLQTATRSAPTLTCRTALVARQQQRQTQRNFSNPFAGPQSLVATRTLPYPSKLIYSIISDVGNYSTFLPYCQSSTVTRTSQPAAADGKTYPEEAKLVIGFNGDVSESFTSRVYCVPETIVEAVSGQTETQLSPEEVAHHSARLANGEEDASRRDTVLTHLMTRWTLRPYPYKPPPASAVHPETTHNNHNETSELPSQEKTDVTLAVEFQFANPVYAALSSAAAPRVAEKMIDAFEKRVRSVIEGPGHVSQDGK</sequence>
<comment type="similarity">
    <text evidence="1">Belongs to the COQ10 family.</text>
</comment>
<evidence type="ECO:0000313" key="6">
    <source>
        <dbReference type="EMBL" id="TKA55471.1"/>
    </source>
</evidence>
<comment type="caution">
    <text evidence="6">The sequence shown here is derived from an EMBL/GenBank/DDBJ whole genome shotgun (WGS) entry which is preliminary data.</text>
</comment>
<proteinExistence type="inferred from homology"/>
<name>A0A4U0W050_9PEZI</name>
<reference evidence="6 7" key="1">
    <citation type="submission" date="2017-03" db="EMBL/GenBank/DDBJ databases">
        <title>Genomes of endolithic fungi from Antarctica.</title>
        <authorList>
            <person name="Coleine C."/>
            <person name="Masonjones S."/>
            <person name="Stajich J.E."/>
        </authorList>
    </citation>
    <scope>NUCLEOTIDE SEQUENCE [LARGE SCALE GENOMIC DNA]</scope>
    <source>
        <strain evidence="6 7">CCFEE 5184</strain>
    </source>
</reference>
<evidence type="ECO:0000256" key="2">
    <source>
        <dbReference type="ARBA" id="ARBA00011814"/>
    </source>
</evidence>
<feature type="domain" description="Coenzyme Q-binding protein COQ10 START" evidence="5">
    <location>
        <begin position="57"/>
        <end position="245"/>
    </location>
</feature>
<dbReference type="PANTHER" id="PTHR12901:SF10">
    <property type="entry name" value="COENZYME Q-BINDING PROTEIN COQ10, MITOCHONDRIAL"/>
    <property type="match status" value="1"/>
</dbReference>
<accession>A0A4U0W050</accession>
<evidence type="ECO:0000256" key="3">
    <source>
        <dbReference type="ARBA" id="ARBA00024947"/>
    </source>
</evidence>
<dbReference type="OrthoDB" id="292693at2759"/>
<evidence type="ECO:0000256" key="4">
    <source>
        <dbReference type="SAM" id="MobiDB-lite"/>
    </source>
</evidence>